<dbReference type="InterPro" id="IPR038071">
    <property type="entry name" value="UROD/MetE-like_sf"/>
</dbReference>
<keyword evidence="3" id="KW-1185">Reference proteome</keyword>
<dbReference type="InterPro" id="IPR000257">
    <property type="entry name" value="Uroporphyrinogen_deCOase"/>
</dbReference>
<dbReference type="EC" id="4.1.1.37" evidence="2"/>
<protein>
    <submittedName>
        <fullName evidence="2">Uroporphyrinogen decarboxylase</fullName>
        <ecNumber evidence="2">4.1.1.37</ecNumber>
    </submittedName>
</protein>
<dbReference type="EMBL" id="CP046244">
    <property type="protein sequence ID" value="QGP93536.1"/>
    <property type="molecule type" value="Genomic_DNA"/>
</dbReference>
<organism evidence="2 3">
    <name type="scientific">Neomoorella glycerini</name>
    <dbReference type="NCBI Taxonomy" id="55779"/>
    <lineage>
        <taxon>Bacteria</taxon>
        <taxon>Bacillati</taxon>
        <taxon>Bacillota</taxon>
        <taxon>Clostridia</taxon>
        <taxon>Neomoorellales</taxon>
        <taxon>Neomoorellaceae</taxon>
        <taxon>Neomoorella</taxon>
    </lineage>
</organism>
<dbReference type="SUPFAM" id="SSF51726">
    <property type="entry name" value="UROD/MetE-like"/>
    <property type="match status" value="1"/>
</dbReference>
<proteinExistence type="predicted"/>
<dbReference type="AlphaFoldDB" id="A0A6I5ZUS6"/>
<dbReference type="RefSeq" id="WP_211661920.1">
    <property type="nucleotide sequence ID" value="NZ_CP046244.1"/>
</dbReference>
<evidence type="ECO:0000313" key="2">
    <source>
        <dbReference type="EMBL" id="QGP93536.1"/>
    </source>
</evidence>
<dbReference type="Proteomes" id="UP000425916">
    <property type="component" value="Chromosome"/>
</dbReference>
<keyword evidence="2" id="KW-0456">Lyase</keyword>
<dbReference type="InterPro" id="IPR052024">
    <property type="entry name" value="Methanogen_methyltrans"/>
</dbReference>
<dbReference type="Pfam" id="PF01208">
    <property type="entry name" value="URO-D"/>
    <property type="match status" value="1"/>
</dbReference>
<dbReference type="GO" id="GO:0006779">
    <property type="term" value="P:porphyrin-containing compound biosynthetic process"/>
    <property type="evidence" value="ECO:0007669"/>
    <property type="project" value="InterPro"/>
</dbReference>
<evidence type="ECO:0000313" key="3">
    <source>
        <dbReference type="Proteomes" id="UP000425916"/>
    </source>
</evidence>
<dbReference type="GO" id="GO:0004853">
    <property type="term" value="F:uroporphyrinogen decarboxylase activity"/>
    <property type="evidence" value="ECO:0007669"/>
    <property type="project" value="UniProtKB-EC"/>
</dbReference>
<dbReference type="PANTHER" id="PTHR47099:SF1">
    <property type="entry name" value="METHYLCOBAMIDE:COM METHYLTRANSFERASE MTBA"/>
    <property type="match status" value="1"/>
</dbReference>
<dbReference type="Gene3D" id="3.20.20.210">
    <property type="match status" value="1"/>
</dbReference>
<gene>
    <name evidence="2" type="primary">hemE_10</name>
    <name evidence="2" type="ORF">MGLY_29500</name>
</gene>
<dbReference type="PANTHER" id="PTHR47099">
    <property type="entry name" value="METHYLCOBAMIDE:COM METHYLTRANSFERASE MTBA"/>
    <property type="match status" value="1"/>
</dbReference>
<feature type="domain" description="Uroporphyrinogen decarboxylase (URO-D)" evidence="1">
    <location>
        <begin position="9"/>
        <end position="342"/>
    </location>
</feature>
<sequence>MEFKDRMTPLERMTAFKQGLPVDRIPCSPSISEHVCRLIGVSVARYCHSSRLMAEAHIIAFKIYQYDSVGVGPNFYGLAEAMGARLRFPDNDRPQLAEPAIRSYSEISHLEPVDAEHAGRLPLYLEALEIINESIGHQVPVGTGIGGPFTTAAFLRGVEDFLKDLRRNPEFVHSLLQLTTRSIINYIEAARKRGFSCSIGDPLASASVISPRHFREFVKPYLTKIAAWVKAACGSGPSLHICGDTRAIWADMVDTGVSAISLDNQVSLEEAKRAVGTRVALKGNVAPVEVLLHGTRDEVLAAAKECIRQAFDNPKGFILGSGCSVALNTPPDNILALMEAARIYGRMPIDPERLN</sequence>
<dbReference type="CDD" id="cd03465">
    <property type="entry name" value="URO-D_like"/>
    <property type="match status" value="1"/>
</dbReference>
<name>A0A6I5ZUS6_9FIRM</name>
<accession>A0A6I5ZUS6</accession>
<evidence type="ECO:0000259" key="1">
    <source>
        <dbReference type="Pfam" id="PF01208"/>
    </source>
</evidence>
<reference evidence="2 3" key="1">
    <citation type="submission" date="2019-11" db="EMBL/GenBank/DDBJ databases">
        <title>Genome sequence of Moorella glycerini DSM11254.</title>
        <authorList>
            <person name="Poehlein A."/>
            <person name="Boeer T."/>
            <person name="Daniel R."/>
        </authorList>
    </citation>
    <scope>NUCLEOTIDE SEQUENCE [LARGE SCALE GENOMIC DNA]</scope>
    <source>
        <strain evidence="2 3">DSM 11254</strain>
    </source>
</reference>